<dbReference type="InterPro" id="IPR018228">
    <property type="entry name" value="DNase_TatD-rel_CS"/>
</dbReference>
<dbReference type="CDD" id="cd01310">
    <property type="entry name" value="TatD_DNAse"/>
    <property type="match status" value="1"/>
</dbReference>
<feature type="binding site" evidence="4">
    <location>
        <position position="99"/>
    </location>
    <ligand>
        <name>a divalent metal cation</name>
        <dbReference type="ChEBI" id="CHEBI:60240"/>
        <label>1</label>
    </ligand>
</feature>
<protein>
    <submittedName>
        <fullName evidence="5">TatD DNase family protein</fullName>
        <ecNumber evidence="5">3.1.21.-</ecNumber>
    </submittedName>
</protein>
<dbReference type="InterPro" id="IPR001130">
    <property type="entry name" value="TatD-like"/>
</dbReference>
<sequence length="276" mass="30232">MIDSHAHLDSPRYDEDRDALLARAYDAGVRTILSIGIGEGPGTMHQAVDLARQYAGKPGVPKIYASAGVHPHEAQQAGEAAYAKLDHLLQQPEVLACGEIGLDYFYDHSPRDIQKAAFSRQMEIAAGRKKPIIIHCRPSENSTNAWDDTLAILEQQWRPSGLGGILHCFTGEWNHARRAMNLGFLISFAGNVTFPKAQPIRDALAQVPLDRMLIETDAPFLAPVPNRGKRNEPAWVAQVAAKVGEVQGIAAEDVAFGTTKNFHRFFGTIPAQEIHS</sequence>
<dbReference type="Pfam" id="PF01026">
    <property type="entry name" value="TatD_DNase"/>
    <property type="match status" value="1"/>
</dbReference>
<dbReference type="EMBL" id="JACHEK010000001">
    <property type="protein sequence ID" value="MBB6142215.1"/>
    <property type="molecule type" value="Genomic_DNA"/>
</dbReference>
<dbReference type="Proteomes" id="UP000538666">
    <property type="component" value="Unassembled WGS sequence"/>
</dbReference>
<dbReference type="PROSITE" id="PS01137">
    <property type="entry name" value="TATD_1"/>
    <property type="match status" value="1"/>
</dbReference>
<dbReference type="PIRSF" id="PIRSF005902">
    <property type="entry name" value="DNase_TatD"/>
    <property type="match status" value="1"/>
</dbReference>
<reference evidence="5 6" key="1">
    <citation type="submission" date="2020-08" db="EMBL/GenBank/DDBJ databases">
        <title>Genomic Encyclopedia of Type Strains, Phase IV (KMG-IV): sequencing the most valuable type-strain genomes for metagenomic binning, comparative biology and taxonomic classification.</title>
        <authorList>
            <person name="Goeker M."/>
        </authorList>
    </citation>
    <scope>NUCLEOTIDE SEQUENCE [LARGE SCALE GENOMIC DNA]</scope>
    <source>
        <strain evidence="5 6">DSM 103733</strain>
    </source>
</reference>
<dbReference type="PANTHER" id="PTHR46124:SF2">
    <property type="entry name" value="D-AMINOACYL-TRNA DEACYLASE"/>
    <property type="match status" value="1"/>
</dbReference>
<name>A0A841JP65_9BACT</name>
<dbReference type="Gene3D" id="3.20.20.140">
    <property type="entry name" value="Metal-dependent hydrolases"/>
    <property type="match status" value="1"/>
</dbReference>
<dbReference type="InterPro" id="IPR015991">
    <property type="entry name" value="TatD/YcfH-like"/>
</dbReference>
<dbReference type="SUPFAM" id="SSF51556">
    <property type="entry name" value="Metallo-dependent hydrolases"/>
    <property type="match status" value="1"/>
</dbReference>
<dbReference type="NCBIfam" id="TIGR00010">
    <property type="entry name" value="YchF/TatD family DNA exonuclease"/>
    <property type="match status" value="1"/>
</dbReference>
<dbReference type="GO" id="GO:0004536">
    <property type="term" value="F:DNA nuclease activity"/>
    <property type="evidence" value="ECO:0007669"/>
    <property type="project" value="InterPro"/>
</dbReference>
<evidence type="ECO:0000256" key="1">
    <source>
        <dbReference type="ARBA" id="ARBA00009275"/>
    </source>
</evidence>
<dbReference type="PANTHER" id="PTHR46124">
    <property type="entry name" value="D-AMINOACYL-TRNA DEACYLASE"/>
    <property type="match status" value="1"/>
</dbReference>
<feature type="binding site" evidence="4">
    <location>
        <position position="167"/>
    </location>
    <ligand>
        <name>a divalent metal cation</name>
        <dbReference type="ChEBI" id="CHEBI:60240"/>
        <label>2</label>
    </ligand>
</feature>
<feature type="binding site" evidence="4">
    <location>
        <position position="217"/>
    </location>
    <ligand>
        <name>a divalent metal cation</name>
        <dbReference type="ChEBI" id="CHEBI:60240"/>
        <label>1</label>
    </ligand>
</feature>
<keyword evidence="2 4" id="KW-0479">Metal-binding</keyword>
<evidence type="ECO:0000256" key="2">
    <source>
        <dbReference type="ARBA" id="ARBA00022723"/>
    </source>
</evidence>
<feature type="binding site" evidence="4">
    <location>
        <position position="135"/>
    </location>
    <ligand>
        <name>a divalent metal cation</name>
        <dbReference type="ChEBI" id="CHEBI:60240"/>
        <label>2</label>
    </ligand>
</feature>
<organism evidence="5 6">
    <name type="scientific">Silvibacterium bohemicum</name>
    <dbReference type="NCBI Taxonomy" id="1577686"/>
    <lineage>
        <taxon>Bacteria</taxon>
        <taxon>Pseudomonadati</taxon>
        <taxon>Acidobacteriota</taxon>
        <taxon>Terriglobia</taxon>
        <taxon>Terriglobales</taxon>
        <taxon>Acidobacteriaceae</taxon>
        <taxon>Silvibacterium</taxon>
    </lineage>
</organism>
<dbReference type="AlphaFoldDB" id="A0A841JP65"/>
<dbReference type="RefSeq" id="WP_050058043.1">
    <property type="nucleotide sequence ID" value="NZ_JACHEK010000001.1"/>
</dbReference>
<dbReference type="InterPro" id="IPR032466">
    <property type="entry name" value="Metal_Hydrolase"/>
</dbReference>
<evidence type="ECO:0000256" key="3">
    <source>
        <dbReference type="ARBA" id="ARBA00022801"/>
    </source>
</evidence>
<evidence type="ECO:0000256" key="4">
    <source>
        <dbReference type="PIRSR" id="PIRSR005902-1"/>
    </source>
</evidence>
<gene>
    <name evidence="5" type="ORF">HNQ77_000153</name>
</gene>
<comment type="caution">
    <text evidence="5">The sequence shown here is derived from an EMBL/GenBank/DDBJ whole genome shotgun (WGS) entry which is preliminary data.</text>
</comment>
<dbReference type="GO" id="GO:0016788">
    <property type="term" value="F:hydrolase activity, acting on ester bonds"/>
    <property type="evidence" value="ECO:0007669"/>
    <property type="project" value="InterPro"/>
</dbReference>
<evidence type="ECO:0000313" key="5">
    <source>
        <dbReference type="EMBL" id="MBB6142215.1"/>
    </source>
</evidence>
<dbReference type="FunFam" id="3.20.20.140:FF:000005">
    <property type="entry name" value="TatD family hydrolase"/>
    <property type="match status" value="1"/>
</dbReference>
<dbReference type="GO" id="GO:0046872">
    <property type="term" value="F:metal ion binding"/>
    <property type="evidence" value="ECO:0007669"/>
    <property type="project" value="UniProtKB-KW"/>
</dbReference>
<feature type="binding site" evidence="4">
    <location>
        <position position="7"/>
    </location>
    <ligand>
        <name>a divalent metal cation</name>
        <dbReference type="ChEBI" id="CHEBI:60240"/>
        <label>1</label>
    </ligand>
</feature>
<dbReference type="EC" id="3.1.21.-" evidence="5"/>
<comment type="similarity">
    <text evidence="1">Belongs to the metallo-dependent hydrolases superfamily. TatD-type hydrolase family.</text>
</comment>
<proteinExistence type="inferred from homology"/>
<keyword evidence="3 5" id="KW-0378">Hydrolase</keyword>
<feature type="binding site" evidence="4">
    <location>
        <position position="5"/>
    </location>
    <ligand>
        <name>a divalent metal cation</name>
        <dbReference type="ChEBI" id="CHEBI:60240"/>
        <label>1</label>
    </ligand>
</feature>
<evidence type="ECO:0000313" key="6">
    <source>
        <dbReference type="Proteomes" id="UP000538666"/>
    </source>
</evidence>
<keyword evidence="6" id="KW-1185">Reference proteome</keyword>
<dbReference type="OrthoDB" id="9810005at2"/>
<dbReference type="GO" id="GO:0005829">
    <property type="term" value="C:cytosol"/>
    <property type="evidence" value="ECO:0007669"/>
    <property type="project" value="TreeGrafter"/>
</dbReference>
<accession>A0A841JP65</accession>